<dbReference type="InterPro" id="IPR011047">
    <property type="entry name" value="Quinoprotein_ADH-like_sf"/>
</dbReference>
<protein>
    <submittedName>
        <fullName evidence="3">Pyrrolo-quinoline quinone</fullName>
    </submittedName>
</protein>
<dbReference type="KEGG" id="plm:Plim_3852"/>
<evidence type="ECO:0000313" key="4">
    <source>
        <dbReference type="Proteomes" id="UP000002220"/>
    </source>
</evidence>
<feature type="domain" description="Pyrrolo-quinoline quinone repeat" evidence="2">
    <location>
        <begin position="358"/>
        <end position="555"/>
    </location>
</feature>
<keyword evidence="4" id="KW-1185">Reference proteome</keyword>
<keyword evidence="1" id="KW-0472">Membrane</keyword>
<evidence type="ECO:0000259" key="2">
    <source>
        <dbReference type="Pfam" id="PF13360"/>
    </source>
</evidence>
<dbReference type="HOGENOM" id="CLU_243177_0_0_0"/>
<dbReference type="InterPro" id="IPR015943">
    <property type="entry name" value="WD40/YVTN_repeat-like_dom_sf"/>
</dbReference>
<dbReference type="SMART" id="SM00564">
    <property type="entry name" value="PQQ"/>
    <property type="match status" value="5"/>
</dbReference>
<sequence length="1630" mass="181987">MSMFSTITARQSGIKRLEPAFVLSAFFPSVMVGLVLLFNLSCSPATSWAQENQPAVQPGELSNDNMTVSSAPESSLQATLARQLRPEISPATTRQLRELTNALRTGNRELSIVIADRVLAIDPKAVTTISENSSTFHAVWRLRREWYHQLLPYQQQKLLKDFQLAADLAYRELPVDESRGERLLQFCMQFDLSAAGIKAWEELAARARDRGQAELAASIYFDLSQHPLLKVENVARRTQLMRASGVLNEQPSFATRSGQRERRGHGLRLLKERLSDEIWPVQKSEQIVPSRIETVPDQRAVMSRRVIDDGSQQPHLWENRTAQVRHYLRSRGIATVSILQPLITEDLVITRDPLKFVAIDRRTEKIVWTLPAPLIRNETWERGALSLQDWQAIVGLENSQTIYAQMTPDDDRLYLIDRIPSRTDGRPAHRLLSAVEMTTGKVLWRLGSQSSGSTYPFSETMFLGPPLLIDDQLLFLTEKDQNLGLYAVDREHGRLEWSLGLGQLSQSPAVHPVLQRSAVAMVWDGTNCIVTTGVGEVISIHLASRSIDWRASLPIHTPTSPFQRADLPPGYLPDEWWRSWREARLLISNNVLIGTSPESNQLSAWSLTGRQLWSKTVPDGVLVAGTTKTGPLNQQCVIVVTSQGIRAYRLHNGELMWNRSSLLATHPVADGWWLSGRPVLLQEADQQAWLLAPLTNGQKLLISATTGEVRAVFPAENHEESAAALFIKDQELWSISPQGLTVEPRPDLVFTAKESRATQWSRAVAQGDFQTGWEILQQLADEDLPSQLGPLARKKAIELLQQKLCWGDFSFHPQEFREVTRRLSELLATAPDQHLALRIELAGYWLACDLPQEALATLKSISLLQLREADALESSGAMTEKSFPGQPPAMKNPWGPVISGNGPVLSGDRPVLSGDRPVQGIIDGDGRRGFIDERGQKSLLSSALQVRPSHRALAVAMRAYHQTTRDREANSIRGEPIDWPGWTHTFADWCQCDSFDAADFWVGTALGSYLQNHRLTSDNFLAEAQALADVDHLRRELAALAMIERLQVTPAISAKLAEAPLTSVWNQLVEDWRKRGLLEDANAAEMLKHRSLARLATKSSREHDLTLPRKVEPVLGVPQVTREGFVLPSIRERNEEVYQFPIPATSWPGLVADRLDISLARPGTAIRFAGEHVESPWIFGLKQQEEDEIPLLRQAWTLHQATGVGRLLILQVGAEVMAIQPLNATGEPQPRKLWSYELASESRHPLDQWVPAAQARRHLADPISFGVADPYGNLIGQAKLITPELTAWIRGAVLEVIDTATGLPRWSRDDIPALSLLAGDSDTIVLIDVAREWIYRLDALDGTVLEKQAMPGRFPAQATPKRRQLSSPTIVGEVPRGWWIEGRYLFEERVEALQQPIPEQPIPEGAMAQSLPAIRYQLICHDLVTGENVWVHAASQICYAFPLDAWTMGLIRRTDLSGGGELLLLDQQTGMAMAPAIAISLPEKVSRIVATFDKDRFYVGASNGSQMRLEAPSLQLRNGYRQPYLAGEMTAIDRKTGRVMWRVEVDQEPWPLDVSRAYPVIVRCWTTPETAGSRGAVGHQRIHWATTGEMAAADDALFLNGYVTIEAGEGDELILRREFYSTRILPPGTK</sequence>
<accession>D5SX42</accession>
<feature type="transmembrane region" description="Helical" evidence="1">
    <location>
        <begin position="20"/>
        <end position="40"/>
    </location>
</feature>
<keyword evidence="1" id="KW-0812">Transmembrane</keyword>
<dbReference type="eggNOG" id="COG1520">
    <property type="taxonomic scope" value="Bacteria"/>
</dbReference>
<proteinExistence type="predicted"/>
<dbReference type="InterPro" id="IPR002372">
    <property type="entry name" value="PQQ_rpt_dom"/>
</dbReference>
<keyword evidence="1" id="KW-1133">Transmembrane helix</keyword>
<dbReference type="Gene3D" id="2.130.10.10">
    <property type="entry name" value="YVTN repeat-like/Quinoprotein amine dehydrogenase"/>
    <property type="match status" value="2"/>
</dbReference>
<dbReference type="SUPFAM" id="SSF50998">
    <property type="entry name" value="Quinoprotein alcohol dehydrogenase-like"/>
    <property type="match status" value="2"/>
</dbReference>
<reference evidence="3 4" key="1">
    <citation type="journal article" date="2010" name="Stand. Genomic Sci.">
        <title>Complete genome sequence of Planctomyces limnophilus type strain (Mu 290).</title>
        <authorList>
            <person name="Labutti K."/>
            <person name="Sikorski J."/>
            <person name="Schneider S."/>
            <person name="Nolan M."/>
            <person name="Lucas S."/>
            <person name="Glavina Del Rio T."/>
            <person name="Tice H."/>
            <person name="Cheng J.F."/>
            <person name="Goodwin L."/>
            <person name="Pitluck S."/>
            <person name="Liolios K."/>
            <person name="Ivanova N."/>
            <person name="Mavromatis K."/>
            <person name="Mikhailova N."/>
            <person name="Pati A."/>
            <person name="Chen A."/>
            <person name="Palaniappan K."/>
            <person name="Land M."/>
            <person name="Hauser L."/>
            <person name="Chang Y.J."/>
            <person name="Jeffries C.D."/>
            <person name="Tindall B.J."/>
            <person name="Rohde M."/>
            <person name="Goker M."/>
            <person name="Woyke T."/>
            <person name="Bristow J."/>
            <person name="Eisen J.A."/>
            <person name="Markowitz V."/>
            <person name="Hugenholtz P."/>
            <person name="Kyrpides N.C."/>
            <person name="Klenk H.P."/>
            <person name="Lapidus A."/>
        </authorList>
    </citation>
    <scope>NUCLEOTIDE SEQUENCE [LARGE SCALE GENOMIC DNA]</scope>
    <source>
        <strain evidence="4">ATCC 43296 / DSM 3776 / IFAM 1008 / 290</strain>
    </source>
</reference>
<dbReference type="Pfam" id="PF13360">
    <property type="entry name" value="PQQ_2"/>
    <property type="match status" value="1"/>
</dbReference>
<dbReference type="OrthoDB" id="242013at2"/>
<dbReference type="PANTHER" id="PTHR34512:SF30">
    <property type="entry name" value="OUTER MEMBRANE PROTEIN ASSEMBLY FACTOR BAMB"/>
    <property type="match status" value="1"/>
</dbReference>
<dbReference type="EMBL" id="CP001744">
    <property type="protein sequence ID" value="ADG69664.1"/>
    <property type="molecule type" value="Genomic_DNA"/>
</dbReference>
<dbReference type="Proteomes" id="UP000002220">
    <property type="component" value="Chromosome"/>
</dbReference>
<dbReference type="STRING" id="521674.Plim_3852"/>
<dbReference type="InterPro" id="IPR018391">
    <property type="entry name" value="PQQ_b-propeller_rpt"/>
</dbReference>
<gene>
    <name evidence="3" type="ordered locus">Plim_3852</name>
</gene>
<evidence type="ECO:0000256" key="1">
    <source>
        <dbReference type="SAM" id="Phobius"/>
    </source>
</evidence>
<evidence type="ECO:0000313" key="3">
    <source>
        <dbReference type="EMBL" id="ADG69664.1"/>
    </source>
</evidence>
<organism evidence="3 4">
    <name type="scientific">Planctopirus limnophila (strain ATCC 43296 / DSM 3776 / IFAM 1008 / Mu 290)</name>
    <name type="common">Planctomyces limnophilus</name>
    <dbReference type="NCBI Taxonomy" id="521674"/>
    <lineage>
        <taxon>Bacteria</taxon>
        <taxon>Pseudomonadati</taxon>
        <taxon>Planctomycetota</taxon>
        <taxon>Planctomycetia</taxon>
        <taxon>Planctomycetales</taxon>
        <taxon>Planctomycetaceae</taxon>
        <taxon>Planctopirus</taxon>
    </lineage>
</organism>
<dbReference type="PANTHER" id="PTHR34512">
    <property type="entry name" value="CELL SURFACE PROTEIN"/>
    <property type="match status" value="1"/>
</dbReference>
<name>D5SX42_PLAL2</name>